<feature type="transmembrane region" description="Helical" evidence="6">
    <location>
        <begin position="258"/>
        <end position="277"/>
    </location>
</feature>
<keyword evidence="9" id="KW-1185">Reference proteome</keyword>
<dbReference type="AlphaFoldDB" id="A0A1L4BS52"/>
<dbReference type="SUPFAM" id="SSF103481">
    <property type="entry name" value="Multidrug resistance efflux transporter EmrE"/>
    <property type="match status" value="2"/>
</dbReference>
<evidence type="ECO:0000313" key="8">
    <source>
        <dbReference type="EMBL" id="API86676.1"/>
    </source>
</evidence>
<evidence type="ECO:0000256" key="4">
    <source>
        <dbReference type="ARBA" id="ARBA00022989"/>
    </source>
</evidence>
<keyword evidence="5 6" id="KW-0472">Membrane</keyword>
<feature type="transmembrane region" description="Helical" evidence="6">
    <location>
        <begin position="100"/>
        <end position="122"/>
    </location>
</feature>
<gene>
    <name evidence="8" type="ORF">F7310_04575</name>
</gene>
<dbReference type="RefSeq" id="WP_072712128.1">
    <property type="nucleotide sequence ID" value="NZ_CP016796.1"/>
</dbReference>
<evidence type="ECO:0000256" key="3">
    <source>
        <dbReference type="ARBA" id="ARBA00022692"/>
    </source>
</evidence>
<dbReference type="Pfam" id="PF00892">
    <property type="entry name" value="EamA"/>
    <property type="match status" value="2"/>
</dbReference>
<protein>
    <submittedName>
        <fullName evidence="8">Cytochrome B6</fullName>
    </submittedName>
</protein>
<feature type="transmembrane region" description="Helical" evidence="6">
    <location>
        <begin position="283"/>
        <end position="302"/>
    </location>
</feature>
<dbReference type="InterPro" id="IPR050638">
    <property type="entry name" value="AA-Vitamin_Transporters"/>
</dbReference>
<feature type="domain" description="EamA" evidence="7">
    <location>
        <begin position="11"/>
        <end position="145"/>
    </location>
</feature>
<proteinExistence type="predicted"/>
<dbReference type="KEGG" id="frx:F7310_04575"/>
<evidence type="ECO:0000256" key="5">
    <source>
        <dbReference type="ARBA" id="ARBA00023136"/>
    </source>
</evidence>
<feature type="transmembrane region" description="Helical" evidence="6">
    <location>
        <begin position="12"/>
        <end position="31"/>
    </location>
</feature>
<feature type="domain" description="EamA" evidence="7">
    <location>
        <begin position="162"/>
        <end position="299"/>
    </location>
</feature>
<feature type="transmembrane region" description="Helical" evidence="6">
    <location>
        <begin position="43"/>
        <end position="61"/>
    </location>
</feature>
<feature type="transmembrane region" description="Helical" evidence="6">
    <location>
        <begin position="192"/>
        <end position="212"/>
    </location>
</feature>
<feature type="transmembrane region" description="Helical" evidence="6">
    <location>
        <begin position="73"/>
        <end position="94"/>
    </location>
</feature>
<dbReference type="InterPro" id="IPR037185">
    <property type="entry name" value="EmrE-like"/>
</dbReference>
<comment type="subcellular location">
    <subcellularLocation>
        <location evidence="1">Cell membrane</location>
        <topology evidence="1">Multi-pass membrane protein</topology>
    </subcellularLocation>
</comment>
<dbReference type="GO" id="GO:0005886">
    <property type="term" value="C:plasma membrane"/>
    <property type="evidence" value="ECO:0007669"/>
    <property type="project" value="UniProtKB-SubCell"/>
</dbReference>
<feature type="transmembrane region" description="Helical" evidence="6">
    <location>
        <begin position="134"/>
        <end position="152"/>
    </location>
</feature>
<evidence type="ECO:0000259" key="7">
    <source>
        <dbReference type="Pfam" id="PF00892"/>
    </source>
</evidence>
<reference evidence="8 9" key="1">
    <citation type="journal article" date="2016" name="Appl. Environ. Microbiol.">
        <title>Whole genome relationships among Francisella bacteria of diverse origin define new species and provide specific regions for detection.</title>
        <authorList>
            <person name="Challacombe J.F."/>
            <person name="Petersen J.M."/>
            <person name="Gallegos-Graves V."/>
            <person name="Hodge D."/>
            <person name="Pillai S."/>
            <person name="Kuske C.R."/>
        </authorList>
    </citation>
    <scope>NUCLEOTIDE SEQUENCE [LARGE SCALE GENOMIC DNA]</scope>
    <source>
        <strain evidence="9">TX07-7310</strain>
    </source>
</reference>
<organism evidence="8 9">
    <name type="scientific">Francisella uliginis</name>
    <dbReference type="NCBI Taxonomy" id="573570"/>
    <lineage>
        <taxon>Bacteria</taxon>
        <taxon>Pseudomonadati</taxon>
        <taxon>Pseudomonadota</taxon>
        <taxon>Gammaproteobacteria</taxon>
        <taxon>Thiotrichales</taxon>
        <taxon>Francisellaceae</taxon>
        <taxon>Francisella</taxon>
    </lineage>
</organism>
<dbReference type="STRING" id="573570.F7310_04575"/>
<feature type="transmembrane region" description="Helical" evidence="6">
    <location>
        <begin position="158"/>
        <end position="180"/>
    </location>
</feature>
<accession>A0A1L4BS52</accession>
<dbReference type="PANTHER" id="PTHR32322">
    <property type="entry name" value="INNER MEMBRANE TRANSPORTER"/>
    <property type="match status" value="1"/>
</dbReference>
<dbReference type="PANTHER" id="PTHR32322:SF18">
    <property type="entry name" value="S-ADENOSYLMETHIONINE_S-ADENOSYLHOMOCYSTEINE TRANSPORTER"/>
    <property type="match status" value="1"/>
</dbReference>
<dbReference type="EMBL" id="CP016796">
    <property type="protein sequence ID" value="API86676.1"/>
    <property type="molecule type" value="Genomic_DNA"/>
</dbReference>
<sequence>MSVKHNSPLVAYLKIFLAVTFWASVYQIAPIPLKYTDIYMVGFVRYFFASAILIAIHYHYTKTIFPKLNIKQWLYVLAVGLFGVFLYNVTFLWAEKLISGNIVAIIYAFTPCLVTILSSFIFKIKVSQQAKVGILVALLGTIGVVLFSNGASECLNGIHINFGEVLSVLAVICFAAYAIFGKFCVQEEVHMITINTYGAIIGMIMFFGVSLFKSDFSEIAHTDFKFWACMLYIAIFGTVIAYVWFLNSLEELGVYRTAVFQNMLPFLVIIIGFILYGETISTLALIFGGVVFLGVYLTNAAVNKK</sequence>
<keyword evidence="4 6" id="KW-1133">Transmembrane helix</keyword>
<evidence type="ECO:0000313" key="9">
    <source>
        <dbReference type="Proteomes" id="UP000184222"/>
    </source>
</evidence>
<evidence type="ECO:0000256" key="6">
    <source>
        <dbReference type="SAM" id="Phobius"/>
    </source>
</evidence>
<evidence type="ECO:0000256" key="1">
    <source>
        <dbReference type="ARBA" id="ARBA00004651"/>
    </source>
</evidence>
<feature type="transmembrane region" description="Helical" evidence="6">
    <location>
        <begin position="224"/>
        <end position="246"/>
    </location>
</feature>
<dbReference type="OrthoDB" id="5186724at2"/>
<dbReference type="InterPro" id="IPR000620">
    <property type="entry name" value="EamA_dom"/>
</dbReference>
<evidence type="ECO:0000256" key="2">
    <source>
        <dbReference type="ARBA" id="ARBA00022475"/>
    </source>
</evidence>
<keyword evidence="3 6" id="KW-0812">Transmembrane</keyword>
<dbReference type="Proteomes" id="UP000184222">
    <property type="component" value="Chromosome"/>
</dbReference>
<name>A0A1L4BS52_9GAMM</name>
<keyword evidence="2" id="KW-1003">Cell membrane</keyword>